<dbReference type="OrthoDB" id="534348at2759"/>
<keyword evidence="3 7" id="KW-0235">DNA replication</keyword>
<sequence>MFEARLVQGSLFKKVLDAIKDLVNEANWDCSATGLSMQAMDSAHVSLCFIDLNAEGFDPYRCDRNLTLGLNINNLSKIMKCAANDDVVTIRAEDNADAVNLIFESPNQEKVSEYSMMLMNIDSEHLGIPETEYSATIKMPSAELQRICRDLSQIGDSVTITCVKDSVRFSSSGELGSGNVSLRENTSVDKEDDEVSIDLHEACNLTFASRYLNFFTKATPLSNTVKLSLKSDVPLVVEYKVGDIGSIKLV</sequence>
<evidence type="ECO:0000313" key="9">
    <source>
        <dbReference type="Proteomes" id="UP001152795"/>
    </source>
</evidence>
<dbReference type="InterPro" id="IPR046938">
    <property type="entry name" value="DNA_clamp_sf"/>
</dbReference>
<dbReference type="GO" id="GO:0006298">
    <property type="term" value="P:mismatch repair"/>
    <property type="evidence" value="ECO:0007669"/>
    <property type="project" value="TreeGrafter"/>
</dbReference>
<evidence type="ECO:0000256" key="4">
    <source>
        <dbReference type="ARBA" id="ARBA00023125"/>
    </source>
</evidence>
<dbReference type="InterPro" id="IPR000730">
    <property type="entry name" value="Pr_cel_nuc_antig"/>
</dbReference>
<comment type="function">
    <text evidence="6">This protein is an auxiliary protein of DNA polymerase delta and is involved in the control of eukaryotic DNA replication by increasing the polymerase's processivity during elongation of the leading strand.</text>
</comment>
<dbReference type="FunFam" id="3.10.150.10:FF:000006">
    <property type="entry name" value="Proliferating cell nuclear antigen"/>
    <property type="match status" value="1"/>
</dbReference>
<dbReference type="NCBIfam" id="TIGR00590">
    <property type="entry name" value="pcna"/>
    <property type="match status" value="1"/>
</dbReference>
<dbReference type="Gene3D" id="3.10.150.10">
    <property type="entry name" value="DNA Polymerase III, subunit A, domain 2"/>
    <property type="match status" value="2"/>
</dbReference>
<evidence type="ECO:0000256" key="1">
    <source>
        <dbReference type="ARBA" id="ARBA00004123"/>
    </source>
</evidence>
<evidence type="ECO:0000256" key="7">
    <source>
        <dbReference type="RuleBase" id="RU003671"/>
    </source>
</evidence>
<dbReference type="GO" id="GO:0043626">
    <property type="term" value="C:PCNA complex"/>
    <property type="evidence" value="ECO:0007669"/>
    <property type="project" value="TreeGrafter"/>
</dbReference>
<organism evidence="8 9">
    <name type="scientific">Paramuricea clavata</name>
    <name type="common">Red gorgonian</name>
    <name type="synonym">Violescent sea-whip</name>
    <dbReference type="NCBI Taxonomy" id="317549"/>
    <lineage>
        <taxon>Eukaryota</taxon>
        <taxon>Metazoa</taxon>
        <taxon>Cnidaria</taxon>
        <taxon>Anthozoa</taxon>
        <taxon>Octocorallia</taxon>
        <taxon>Malacalcyonacea</taxon>
        <taxon>Plexauridae</taxon>
        <taxon>Paramuricea</taxon>
    </lineage>
</organism>
<dbReference type="InterPro" id="IPR022648">
    <property type="entry name" value="Pr_cel_nuc_antig_N"/>
</dbReference>
<gene>
    <name evidence="8" type="ORF">PACLA_8A059883</name>
</gene>
<dbReference type="EMBL" id="CACRXK020020280">
    <property type="protein sequence ID" value="CAB4034624.1"/>
    <property type="molecule type" value="Genomic_DNA"/>
</dbReference>
<dbReference type="PANTHER" id="PTHR11352:SF0">
    <property type="entry name" value="PROLIFERATING CELL NUCLEAR ANTIGEN"/>
    <property type="match status" value="1"/>
</dbReference>
<dbReference type="PRINTS" id="PR00339">
    <property type="entry name" value="PCNACYCLIN"/>
</dbReference>
<dbReference type="GO" id="GO:0006275">
    <property type="term" value="P:regulation of DNA replication"/>
    <property type="evidence" value="ECO:0007669"/>
    <property type="project" value="InterPro"/>
</dbReference>
<accession>A0A6S7JWX2</accession>
<keyword evidence="5 6" id="KW-0539">Nucleus</keyword>
<evidence type="ECO:0000256" key="2">
    <source>
        <dbReference type="ARBA" id="ARBA00010462"/>
    </source>
</evidence>
<dbReference type="GO" id="GO:0006272">
    <property type="term" value="P:leading strand elongation"/>
    <property type="evidence" value="ECO:0007669"/>
    <property type="project" value="TreeGrafter"/>
</dbReference>
<evidence type="ECO:0000313" key="8">
    <source>
        <dbReference type="EMBL" id="CAB4034624.1"/>
    </source>
</evidence>
<dbReference type="GO" id="GO:0019985">
    <property type="term" value="P:translesion synthesis"/>
    <property type="evidence" value="ECO:0007669"/>
    <property type="project" value="TreeGrafter"/>
</dbReference>
<dbReference type="PANTHER" id="PTHR11352">
    <property type="entry name" value="PROLIFERATING CELL NUCLEAR ANTIGEN"/>
    <property type="match status" value="1"/>
</dbReference>
<dbReference type="GO" id="GO:0003677">
    <property type="term" value="F:DNA binding"/>
    <property type="evidence" value="ECO:0007669"/>
    <property type="project" value="UniProtKB-KW"/>
</dbReference>
<evidence type="ECO:0000256" key="3">
    <source>
        <dbReference type="ARBA" id="ARBA00022705"/>
    </source>
</evidence>
<dbReference type="FunFam" id="3.10.150.10:FF:000008">
    <property type="entry name" value="Proliferating cell nuclear antigen"/>
    <property type="match status" value="1"/>
</dbReference>
<comment type="subcellular location">
    <subcellularLocation>
        <location evidence="1 6">Nucleus</location>
    </subcellularLocation>
</comment>
<dbReference type="Proteomes" id="UP001152795">
    <property type="component" value="Unassembled WGS sequence"/>
</dbReference>
<dbReference type="PROSITE" id="PS00293">
    <property type="entry name" value="PCNA_2"/>
    <property type="match status" value="1"/>
</dbReference>
<dbReference type="InterPro" id="IPR022649">
    <property type="entry name" value="Pr_cel_nuc_antig_C"/>
</dbReference>
<name>A0A6S7JWX2_PARCT</name>
<dbReference type="Pfam" id="PF00705">
    <property type="entry name" value="PCNA_N"/>
    <property type="match status" value="1"/>
</dbReference>
<reference evidence="8" key="1">
    <citation type="submission" date="2020-04" db="EMBL/GenBank/DDBJ databases">
        <authorList>
            <person name="Alioto T."/>
            <person name="Alioto T."/>
            <person name="Gomez Garrido J."/>
        </authorList>
    </citation>
    <scope>NUCLEOTIDE SEQUENCE</scope>
    <source>
        <strain evidence="8">A484AB</strain>
    </source>
</reference>
<protein>
    <recommendedName>
        <fullName evidence="6">DNA sliding clamp PCNA</fullName>
    </recommendedName>
</protein>
<evidence type="ECO:0000256" key="6">
    <source>
        <dbReference type="RuleBase" id="RU000641"/>
    </source>
</evidence>
<dbReference type="InterPro" id="IPR022659">
    <property type="entry name" value="Pr_cel_nuc_antig_CS"/>
</dbReference>
<dbReference type="Pfam" id="PF02747">
    <property type="entry name" value="PCNA_C"/>
    <property type="match status" value="1"/>
</dbReference>
<keyword evidence="4 7" id="KW-0238">DNA-binding</keyword>
<comment type="similarity">
    <text evidence="2 7">Belongs to the PCNA family.</text>
</comment>
<proteinExistence type="inferred from homology"/>
<dbReference type="HAMAP" id="MF_00317">
    <property type="entry name" value="DNApol_clamp_arch"/>
    <property type="match status" value="1"/>
</dbReference>
<evidence type="ECO:0000256" key="5">
    <source>
        <dbReference type="ARBA" id="ARBA00023242"/>
    </source>
</evidence>
<keyword evidence="9" id="KW-1185">Reference proteome</keyword>
<dbReference type="AlphaFoldDB" id="A0A6S7JWX2"/>
<dbReference type="CDD" id="cd00577">
    <property type="entry name" value="PCNA"/>
    <property type="match status" value="1"/>
</dbReference>
<dbReference type="GO" id="GO:0030337">
    <property type="term" value="F:DNA polymerase processivity factor activity"/>
    <property type="evidence" value="ECO:0007669"/>
    <property type="project" value="InterPro"/>
</dbReference>
<dbReference type="SUPFAM" id="SSF55979">
    <property type="entry name" value="DNA clamp"/>
    <property type="match status" value="2"/>
</dbReference>
<comment type="caution">
    <text evidence="8">The sequence shown here is derived from an EMBL/GenBank/DDBJ whole genome shotgun (WGS) entry which is preliminary data.</text>
</comment>